<reference evidence="2" key="2">
    <citation type="submission" date="2022-01" db="EMBL/GenBank/DDBJ databases">
        <authorList>
            <person name="Yamashiro T."/>
            <person name="Shiraishi A."/>
            <person name="Satake H."/>
            <person name="Nakayama K."/>
        </authorList>
    </citation>
    <scope>NUCLEOTIDE SEQUENCE</scope>
</reference>
<keyword evidence="3" id="KW-1185">Reference proteome</keyword>
<feature type="compositionally biased region" description="Acidic residues" evidence="1">
    <location>
        <begin position="18"/>
        <end position="34"/>
    </location>
</feature>
<evidence type="ECO:0000256" key="1">
    <source>
        <dbReference type="SAM" id="MobiDB-lite"/>
    </source>
</evidence>
<comment type="caution">
    <text evidence="2">The sequence shown here is derived from an EMBL/GenBank/DDBJ whole genome shotgun (WGS) entry which is preliminary data.</text>
</comment>
<feature type="non-terminal residue" evidence="2">
    <location>
        <position position="1"/>
    </location>
</feature>
<dbReference type="Proteomes" id="UP001151760">
    <property type="component" value="Unassembled WGS sequence"/>
</dbReference>
<accession>A0ABQ5H9U0</accession>
<dbReference type="EMBL" id="BQNB010019326">
    <property type="protein sequence ID" value="GJT84120.1"/>
    <property type="molecule type" value="Genomic_DNA"/>
</dbReference>
<feature type="region of interest" description="Disordered" evidence="1">
    <location>
        <begin position="1"/>
        <end position="51"/>
    </location>
</feature>
<sequence>GSDESNKKEANTMNKSDSEDDEEDSADSDSTDAETPDRNSDMAVFSDDEPLGVWKSRIGKSVVGK</sequence>
<proteinExistence type="predicted"/>
<name>A0ABQ5H9U0_9ASTR</name>
<organism evidence="2 3">
    <name type="scientific">Tanacetum coccineum</name>
    <dbReference type="NCBI Taxonomy" id="301880"/>
    <lineage>
        <taxon>Eukaryota</taxon>
        <taxon>Viridiplantae</taxon>
        <taxon>Streptophyta</taxon>
        <taxon>Embryophyta</taxon>
        <taxon>Tracheophyta</taxon>
        <taxon>Spermatophyta</taxon>
        <taxon>Magnoliopsida</taxon>
        <taxon>eudicotyledons</taxon>
        <taxon>Gunneridae</taxon>
        <taxon>Pentapetalae</taxon>
        <taxon>asterids</taxon>
        <taxon>campanulids</taxon>
        <taxon>Asterales</taxon>
        <taxon>Asteraceae</taxon>
        <taxon>Asteroideae</taxon>
        <taxon>Anthemideae</taxon>
        <taxon>Anthemidinae</taxon>
        <taxon>Tanacetum</taxon>
    </lineage>
</organism>
<evidence type="ECO:0000313" key="2">
    <source>
        <dbReference type="EMBL" id="GJT84120.1"/>
    </source>
</evidence>
<feature type="compositionally biased region" description="Basic and acidic residues" evidence="1">
    <location>
        <begin position="1"/>
        <end position="10"/>
    </location>
</feature>
<evidence type="ECO:0000313" key="3">
    <source>
        <dbReference type="Proteomes" id="UP001151760"/>
    </source>
</evidence>
<reference evidence="2" key="1">
    <citation type="journal article" date="2022" name="Int. J. Mol. Sci.">
        <title>Draft Genome of Tanacetum Coccineum: Genomic Comparison of Closely Related Tanacetum-Family Plants.</title>
        <authorList>
            <person name="Yamashiro T."/>
            <person name="Shiraishi A."/>
            <person name="Nakayama K."/>
            <person name="Satake H."/>
        </authorList>
    </citation>
    <scope>NUCLEOTIDE SEQUENCE</scope>
</reference>
<gene>
    <name evidence="2" type="ORF">Tco_1058462</name>
</gene>
<protein>
    <submittedName>
        <fullName evidence="2">Uncharacterized protein</fullName>
    </submittedName>
</protein>